<dbReference type="PANTHER" id="PTHR30273:SF2">
    <property type="entry name" value="PROTEIN FECR"/>
    <property type="match status" value="1"/>
</dbReference>
<keyword evidence="3" id="KW-1185">Reference proteome</keyword>
<dbReference type="InterPro" id="IPR012373">
    <property type="entry name" value="Ferrdict_sens_TM"/>
</dbReference>
<dbReference type="EMBL" id="QETA01000002">
    <property type="protein sequence ID" value="PWF23967.1"/>
    <property type="molecule type" value="Genomic_DNA"/>
</dbReference>
<protein>
    <recommendedName>
        <fullName evidence="1">FecR protein domain-containing protein</fullName>
    </recommendedName>
</protein>
<dbReference type="Proteomes" id="UP000245212">
    <property type="component" value="Unassembled WGS sequence"/>
</dbReference>
<dbReference type="Gene3D" id="3.55.50.30">
    <property type="match status" value="1"/>
</dbReference>
<organism evidence="2 3">
    <name type="scientific">Corticimicrobacter populi</name>
    <dbReference type="NCBI Taxonomy" id="2175229"/>
    <lineage>
        <taxon>Bacteria</taxon>
        <taxon>Pseudomonadati</taxon>
        <taxon>Pseudomonadota</taxon>
        <taxon>Betaproteobacteria</taxon>
        <taxon>Burkholderiales</taxon>
        <taxon>Alcaligenaceae</taxon>
        <taxon>Corticimicrobacter</taxon>
    </lineage>
</organism>
<sequence>MPISPSTSSLANAARVSVNSHQATMPDRIDEQRVEKALALIARAAIDVPEAAAKAEDALSRWRARSPENAAACIEAHHRWQMLAQLAPELREQFDAPAAGRRSPQRRQLLAYLAGAGITGLLGSSGWWAYRHTPQFVSALDNTSLLPESFAVPDGPDGQTASHIVLAPSTRLQISLSRAERTATLEQGEAYFAIAQDNARPFRVRTQAGDIEVLGTAFSVSVRTHAVAIEVEHGHVRFAPRAAGIRRLPLFAPPAIDLYQGQALTIRTTGVAQSSQVNPEQVAAWRDGWLIFDNARLDDALPTINAYRLTPLILQDQRTGQLRLTGRFRTDDPDSLLRALPVILPLNIVTHPDGSLRLAVRTS</sequence>
<dbReference type="Pfam" id="PF04773">
    <property type="entry name" value="FecR"/>
    <property type="match status" value="1"/>
</dbReference>
<proteinExistence type="predicted"/>
<evidence type="ECO:0000313" key="3">
    <source>
        <dbReference type="Proteomes" id="UP000245212"/>
    </source>
</evidence>
<dbReference type="GO" id="GO:0016989">
    <property type="term" value="F:sigma factor antagonist activity"/>
    <property type="evidence" value="ECO:0007669"/>
    <property type="project" value="TreeGrafter"/>
</dbReference>
<dbReference type="Gene3D" id="2.60.120.1440">
    <property type="match status" value="1"/>
</dbReference>
<gene>
    <name evidence="2" type="ORF">DD235_06460</name>
</gene>
<feature type="domain" description="FecR protein" evidence="1">
    <location>
        <begin position="162"/>
        <end position="237"/>
    </location>
</feature>
<reference evidence="3" key="1">
    <citation type="submission" date="2018-05" db="EMBL/GenBank/DDBJ databases">
        <authorList>
            <person name="Li Y."/>
        </authorList>
    </citation>
    <scope>NUCLEOTIDE SEQUENCE [LARGE SCALE GENOMIC DNA]</scope>
    <source>
        <strain evidence="3">3d-2-2</strain>
    </source>
</reference>
<evidence type="ECO:0000313" key="2">
    <source>
        <dbReference type="EMBL" id="PWF23967.1"/>
    </source>
</evidence>
<name>A0A2V1K328_9BURK</name>
<accession>A0A2V1K328</accession>
<dbReference type="AlphaFoldDB" id="A0A2V1K328"/>
<comment type="caution">
    <text evidence="2">The sequence shown here is derived from an EMBL/GenBank/DDBJ whole genome shotgun (WGS) entry which is preliminary data.</text>
</comment>
<evidence type="ECO:0000259" key="1">
    <source>
        <dbReference type="Pfam" id="PF04773"/>
    </source>
</evidence>
<dbReference type="PANTHER" id="PTHR30273">
    <property type="entry name" value="PERIPLASMIC SIGNAL SENSOR AND SIGMA FACTOR ACTIVATOR FECR-RELATED"/>
    <property type="match status" value="1"/>
</dbReference>
<dbReference type="InterPro" id="IPR006860">
    <property type="entry name" value="FecR"/>
</dbReference>
<dbReference type="PIRSF" id="PIRSF018266">
    <property type="entry name" value="FecR"/>
    <property type="match status" value="1"/>
</dbReference>